<dbReference type="AlphaFoldDB" id="A0A9X2HQS9"/>
<evidence type="ECO:0000313" key="5">
    <source>
        <dbReference type="Proteomes" id="UP001139451"/>
    </source>
</evidence>
<feature type="domain" description="HTH araC/xylS-type" evidence="3">
    <location>
        <begin position="190"/>
        <end position="288"/>
    </location>
</feature>
<keyword evidence="5" id="KW-1185">Reference proteome</keyword>
<dbReference type="PANTHER" id="PTHR43436:SF1">
    <property type="entry name" value="TRANSCRIPTIONAL REGULATORY PROTEIN"/>
    <property type="match status" value="1"/>
</dbReference>
<protein>
    <submittedName>
        <fullName evidence="4">AraC family transcriptional regulator</fullName>
    </submittedName>
</protein>
<evidence type="ECO:0000313" key="4">
    <source>
        <dbReference type="EMBL" id="MCP3731899.1"/>
    </source>
</evidence>
<dbReference type="RefSeq" id="WP_254294867.1">
    <property type="nucleotide sequence ID" value="NZ_JAMLDX010000013.1"/>
</dbReference>
<sequence length="295" mass="32272">MTEFTALASRIARHTPGDGTFDTPLPGVQLIRWSAPSEPMPVIYEPTVCLVAQGRKRANVGTTSHVYDRARHLIASVGLPVMGSVIEASESAPYLCLQIDLDMTEIAELAMRHPAARDVAVPASGLSLNETSLELQDAATRLVTLLETPDDIPTLAPLTLREIYYRLLTGPGGGILRHMAHADSRLNQIARAIAWIRKHFREACRIEQAADIAGMSRSNFHLHFRSVTSLSPIEFRTQLRMQEARKLMVADGIDAASAGFSVGYDSPSQFSRDYSRLFGRPPAQDASQLRNAVAA</sequence>
<keyword evidence="2" id="KW-0804">Transcription</keyword>
<dbReference type="Pfam" id="PF06719">
    <property type="entry name" value="AraC_N"/>
    <property type="match status" value="1"/>
</dbReference>
<name>A0A9X2HQS9_9SPHN</name>
<comment type="caution">
    <text evidence="4">The sequence shown here is derived from an EMBL/GenBank/DDBJ whole genome shotgun (WGS) entry which is preliminary data.</text>
</comment>
<reference evidence="4" key="1">
    <citation type="submission" date="2022-05" db="EMBL/GenBank/DDBJ databases">
        <title>Sphingomonas sp. strain MG17 Genome sequencing and assembly.</title>
        <authorList>
            <person name="Kim I."/>
        </authorList>
    </citation>
    <scope>NUCLEOTIDE SEQUENCE</scope>
    <source>
        <strain evidence="4">MG17</strain>
    </source>
</reference>
<dbReference type="PANTHER" id="PTHR43436">
    <property type="entry name" value="ARAC-FAMILY TRANSCRIPTIONAL REGULATOR"/>
    <property type="match status" value="1"/>
</dbReference>
<accession>A0A9X2HQS9</accession>
<dbReference type="SUPFAM" id="SSF46689">
    <property type="entry name" value="Homeodomain-like"/>
    <property type="match status" value="2"/>
</dbReference>
<dbReference type="Proteomes" id="UP001139451">
    <property type="component" value="Unassembled WGS sequence"/>
</dbReference>
<dbReference type="GO" id="GO:0003700">
    <property type="term" value="F:DNA-binding transcription factor activity"/>
    <property type="evidence" value="ECO:0007669"/>
    <property type="project" value="InterPro"/>
</dbReference>
<dbReference type="GO" id="GO:0043565">
    <property type="term" value="F:sequence-specific DNA binding"/>
    <property type="evidence" value="ECO:0007669"/>
    <property type="project" value="InterPro"/>
</dbReference>
<organism evidence="4 5">
    <name type="scientific">Sphingomonas tagetis</name>
    <dbReference type="NCBI Taxonomy" id="2949092"/>
    <lineage>
        <taxon>Bacteria</taxon>
        <taxon>Pseudomonadati</taxon>
        <taxon>Pseudomonadota</taxon>
        <taxon>Alphaproteobacteria</taxon>
        <taxon>Sphingomonadales</taxon>
        <taxon>Sphingomonadaceae</taxon>
        <taxon>Sphingomonas</taxon>
    </lineage>
</organism>
<keyword evidence="1" id="KW-0805">Transcription regulation</keyword>
<evidence type="ECO:0000256" key="1">
    <source>
        <dbReference type="ARBA" id="ARBA00023015"/>
    </source>
</evidence>
<dbReference type="SMART" id="SM00342">
    <property type="entry name" value="HTH_ARAC"/>
    <property type="match status" value="1"/>
</dbReference>
<dbReference type="PROSITE" id="PS01124">
    <property type="entry name" value="HTH_ARAC_FAMILY_2"/>
    <property type="match status" value="1"/>
</dbReference>
<dbReference type="Pfam" id="PF12833">
    <property type="entry name" value="HTH_18"/>
    <property type="match status" value="1"/>
</dbReference>
<dbReference type="Gene3D" id="1.10.10.60">
    <property type="entry name" value="Homeodomain-like"/>
    <property type="match status" value="1"/>
</dbReference>
<dbReference type="InterPro" id="IPR009594">
    <property type="entry name" value="Tscrpt_reg_HTH_AraC_N"/>
</dbReference>
<dbReference type="EMBL" id="JAMLDX010000013">
    <property type="protein sequence ID" value="MCP3731899.1"/>
    <property type="molecule type" value="Genomic_DNA"/>
</dbReference>
<dbReference type="InterPro" id="IPR018060">
    <property type="entry name" value="HTH_AraC"/>
</dbReference>
<gene>
    <name evidence="4" type="ORF">M9978_15850</name>
</gene>
<evidence type="ECO:0000259" key="3">
    <source>
        <dbReference type="PROSITE" id="PS01124"/>
    </source>
</evidence>
<proteinExistence type="predicted"/>
<evidence type="ECO:0000256" key="2">
    <source>
        <dbReference type="ARBA" id="ARBA00023163"/>
    </source>
</evidence>
<dbReference type="InterPro" id="IPR009057">
    <property type="entry name" value="Homeodomain-like_sf"/>
</dbReference>